<dbReference type="FunCoup" id="A0A167LCI0">
    <property type="interactions" value="1024"/>
</dbReference>
<dbReference type="EMBL" id="KV440989">
    <property type="protein sequence ID" value="OAD70138.1"/>
    <property type="molecule type" value="Genomic_DNA"/>
</dbReference>
<protein>
    <recommendedName>
        <fullName evidence="4">Proteasome subunit beta</fullName>
    </recommendedName>
</protein>
<keyword evidence="1 4" id="KW-0963">Cytoplasm</keyword>
<evidence type="ECO:0000313" key="6">
    <source>
        <dbReference type="Proteomes" id="UP000077315"/>
    </source>
</evidence>
<dbReference type="GeneID" id="28990615"/>
<proteinExistence type="inferred from homology"/>
<sequence length="263" mass="29539">MDHFPSAWGKPRNEAVDQYNTVPLTRTLPDAAVQAALGPTTRTQAPLVTGTSVIAFKYKDGIMMAADMLGSYGSLSRFRDIERLHPVGDHTIVGASGDLSDYQYIEHLLDSLMIKEHCADDGHVLGTPHIYEYLWRVLYNRRSKFNPLWNSLVVGGLHKGEKFLGYVDLRGTTYQSTTIATGFGAHLAQPILRKRVEGREDEITEQEAVEIVNDCMRVLFYRDARSMNKFQRAKITEAGTEVTEPYSVETEWSFAESIRGYGA</sequence>
<dbReference type="AlphaFoldDB" id="A0A167LCI0"/>
<keyword evidence="3 4" id="KW-0539">Nucleus</keyword>
<evidence type="ECO:0000256" key="4">
    <source>
        <dbReference type="PIRNR" id="PIRNR001213"/>
    </source>
</evidence>
<keyword evidence="2 4" id="KW-0647">Proteasome</keyword>
<reference evidence="6" key="1">
    <citation type="submission" date="2015-06" db="EMBL/GenBank/DDBJ databases">
        <title>Expansion of signal transduction pathways in fungi by whole-genome duplication.</title>
        <authorList>
            <consortium name="DOE Joint Genome Institute"/>
            <person name="Corrochano L.M."/>
            <person name="Kuo A."/>
            <person name="Marcet-Houben M."/>
            <person name="Polaino S."/>
            <person name="Salamov A."/>
            <person name="Villalobos J.M."/>
            <person name="Alvarez M.I."/>
            <person name="Avalos J."/>
            <person name="Benito E.P."/>
            <person name="Benoit I."/>
            <person name="Burger G."/>
            <person name="Camino L.P."/>
            <person name="Canovas D."/>
            <person name="Cerda-Olmedo E."/>
            <person name="Cheng J.-F."/>
            <person name="Dominguez A."/>
            <person name="Elias M."/>
            <person name="Eslava A.P."/>
            <person name="Glaser F."/>
            <person name="Grimwood J."/>
            <person name="Gutierrez G."/>
            <person name="Heitman J."/>
            <person name="Henrissat B."/>
            <person name="Iturriaga E.A."/>
            <person name="Lang B.F."/>
            <person name="Lavin J.L."/>
            <person name="Lee S."/>
            <person name="Li W."/>
            <person name="Lindquist E."/>
            <person name="Lopez-Garcia S."/>
            <person name="Luque E.M."/>
            <person name="Marcos A.T."/>
            <person name="Martin J."/>
            <person name="McCluskey K."/>
            <person name="Medina H.R."/>
            <person name="Miralles-Duran A."/>
            <person name="Miyazaki A."/>
            <person name="Munoz-Torres E."/>
            <person name="Oguiza J.A."/>
            <person name="Ohm R."/>
            <person name="Olmedo M."/>
            <person name="Orejas M."/>
            <person name="Ortiz-Castellanos L."/>
            <person name="Pisabarro A.G."/>
            <person name="Rodriguez-Romero J."/>
            <person name="Ruiz-Herrera J."/>
            <person name="Ruiz-Vazquez R."/>
            <person name="Sanz C."/>
            <person name="Schackwitz W."/>
            <person name="Schmutz J."/>
            <person name="Shahriari M."/>
            <person name="Shelest E."/>
            <person name="Silva-Franco F."/>
            <person name="Soanes D."/>
            <person name="Syed K."/>
            <person name="Tagua V.G."/>
            <person name="Talbot N.J."/>
            <person name="Thon M."/>
            <person name="De vries R.P."/>
            <person name="Wiebenga A."/>
            <person name="Yadav J.S."/>
            <person name="Braun E.L."/>
            <person name="Baker S."/>
            <person name="Garre V."/>
            <person name="Horwitz B."/>
            <person name="Torres-Martinez S."/>
            <person name="Idnurm A."/>
            <person name="Herrera-Estrella A."/>
            <person name="Gabaldon T."/>
            <person name="Grigoriev I.V."/>
        </authorList>
    </citation>
    <scope>NUCLEOTIDE SEQUENCE [LARGE SCALE GENOMIC DNA]</scope>
    <source>
        <strain evidence="6">NRRL 1555(-)</strain>
    </source>
</reference>
<dbReference type="PROSITE" id="PS51476">
    <property type="entry name" value="PROTEASOME_BETA_2"/>
    <property type="match status" value="1"/>
</dbReference>
<dbReference type="VEuPathDB" id="FungiDB:PHYBLDRAFT_135279"/>
<keyword evidence="6" id="KW-1185">Reference proteome</keyword>
<dbReference type="PANTHER" id="PTHR32194:SF6">
    <property type="entry name" value="PROTEASOME SUBUNIT BETA"/>
    <property type="match status" value="1"/>
</dbReference>
<dbReference type="Proteomes" id="UP000077315">
    <property type="component" value="Unassembled WGS sequence"/>
</dbReference>
<dbReference type="PROSITE" id="PS00854">
    <property type="entry name" value="PROTEASOME_BETA_1"/>
    <property type="match status" value="1"/>
</dbReference>
<evidence type="ECO:0000313" key="5">
    <source>
        <dbReference type="EMBL" id="OAD70138.1"/>
    </source>
</evidence>
<accession>A0A167LCI0</accession>
<dbReference type="Gene3D" id="3.60.20.10">
    <property type="entry name" value="Glutamine Phosphoribosylpyrophosphate, subunit 1, domain 1"/>
    <property type="match status" value="1"/>
</dbReference>
<dbReference type="InterPro" id="IPR029055">
    <property type="entry name" value="Ntn_hydrolases_N"/>
</dbReference>
<dbReference type="GO" id="GO:0019774">
    <property type="term" value="C:proteasome core complex, beta-subunit complex"/>
    <property type="evidence" value="ECO:0007669"/>
    <property type="project" value="UniProtKB-UniRule"/>
</dbReference>
<comment type="subcellular location">
    <subcellularLocation>
        <location evidence="4">Cytoplasm</location>
    </subcellularLocation>
    <subcellularLocation>
        <location evidence="4">Nucleus</location>
    </subcellularLocation>
</comment>
<dbReference type="InParanoid" id="A0A167LCI0"/>
<dbReference type="PANTHER" id="PTHR32194">
    <property type="entry name" value="METALLOPROTEASE TLDD"/>
    <property type="match status" value="1"/>
</dbReference>
<gene>
    <name evidence="5" type="ORF">PHYBLDRAFT_135279</name>
</gene>
<dbReference type="InterPro" id="IPR016050">
    <property type="entry name" value="Proteasome_bsu_CS"/>
</dbReference>
<evidence type="ECO:0000256" key="1">
    <source>
        <dbReference type="ARBA" id="ARBA00022490"/>
    </source>
</evidence>
<comment type="similarity">
    <text evidence="4">Belongs to the peptidase T1B family.</text>
</comment>
<dbReference type="Pfam" id="PF00227">
    <property type="entry name" value="Proteasome"/>
    <property type="match status" value="1"/>
</dbReference>
<dbReference type="SUPFAM" id="SSF56235">
    <property type="entry name" value="N-terminal nucleophile aminohydrolases (Ntn hydrolases)"/>
    <property type="match status" value="1"/>
</dbReference>
<dbReference type="RefSeq" id="XP_018288178.1">
    <property type="nucleotide sequence ID" value="XM_018429709.1"/>
</dbReference>
<organism evidence="5 6">
    <name type="scientific">Phycomyces blakesleeanus (strain ATCC 8743b / DSM 1359 / FGSC 10004 / NBRC 33097 / NRRL 1555)</name>
    <dbReference type="NCBI Taxonomy" id="763407"/>
    <lineage>
        <taxon>Eukaryota</taxon>
        <taxon>Fungi</taxon>
        <taxon>Fungi incertae sedis</taxon>
        <taxon>Mucoromycota</taxon>
        <taxon>Mucoromycotina</taxon>
        <taxon>Mucoromycetes</taxon>
        <taxon>Mucorales</taxon>
        <taxon>Phycomycetaceae</taxon>
        <taxon>Phycomyces</taxon>
    </lineage>
</organism>
<dbReference type="InterPro" id="IPR016295">
    <property type="entry name" value="Proteasome_beta4"/>
</dbReference>
<evidence type="ECO:0000256" key="2">
    <source>
        <dbReference type="ARBA" id="ARBA00022942"/>
    </source>
</evidence>
<dbReference type="InterPro" id="IPR001353">
    <property type="entry name" value="Proteasome_sua/b"/>
</dbReference>
<dbReference type="PIRSF" id="PIRSF001213">
    <property type="entry name" value="Psome_endopept_beta"/>
    <property type="match status" value="1"/>
</dbReference>
<dbReference type="CDD" id="cd03760">
    <property type="entry name" value="proteasome_beta_type_4"/>
    <property type="match status" value="1"/>
</dbReference>
<comment type="function">
    <text evidence="4">Non-catalytic component of the proteasome.</text>
</comment>
<dbReference type="GO" id="GO:0005737">
    <property type="term" value="C:cytoplasm"/>
    <property type="evidence" value="ECO:0007669"/>
    <property type="project" value="UniProtKB-SubCell"/>
</dbReference>
<dbReference type="GO" id="GO:0005634">
    <property type="term" value="C:nucleus"/>
    <property type="evidence" value="ECO:0007669"/>
    <property type="project" value="UniProtKB-SubCell"/>
</dbReference>
<dbReference type="OrthoDB" id="10248542at2759"/>
<dbReference type="InterPro" id="IPR023333">
    <property type="entry name" value="Proteasome_suB-type"/>
</dbReference>
<dbReference type="GO" id="GO:0051603">
    <property type="term" value="P:proteolysis involved in protein catabolic process"/>
    <property type="evidence" value="ECO:0007669"/>
    <property type="project" value="InterPro"/>
</dbReference>
<dbReference type="STRING" id="763407.A0A167LCI0"/>
<name>A0A167LCI0_PHYB8</name>
<dbReference type="FunFam" id="3.60.20.10:FF:000014">
    <property type="entry name" value="Proteasome subunit beta type-7"/>
    <property type="match status" value="1"/>
</dbReference>
<evidence type="ECO:0000256" key="3">
    <source>
        <dbReference type="ARBA" id="ARBA00023242"/>
    </source>
</evidence>